<dbReference type="SUPFAM" id="SSF49785">
    <property type="entry name" value="Galactose-binding domain-like"/>
    <property type="match status" value="1"/>
</dbReference>
<dbReference type="SMART" id="SM00607">
    <property type="entry name" value="FTP"/>
    <property type="match status" value="1"/>
</dbReference>
<feature type="signal peptide" evidence="8">
    <location>
        <begin position="1"/>
        <end position="19"/>
    </location>
</feature>
<evidence type="ECO:0000256" key="4">
    <source>
        <dbReference type="ARBA" id="ARBA00022723"/>
    </source>
</evidence>
<dbReference type="InterPro" id="IPR006585">
    <property type="entry name" value="FTP1"/>
</dbReference>
<dbReference type="Gene3D" id="2.60.120.260">
    <property type="entry name" value="Galactose-binding domain-like"/>
    <property type="match status" value="1"/>
</dbReference>
<dbReference type="GO" id="GO:0042806">
    <property type="term" value="F:fucose binding"/>
    <property type="evidence" value="ECO:0007669"/>
    <property type="project" value="UniProtKB-ARBA"/>
</dbReference>
<keyword evidence="4" id="KW-0479">Metal-binding</keyword>
<comment type="subunit">
    <text evidence="3">Homotrimer.</text>
</comment>
<keyword evidence="6" id="KW-0106">Calcium</keyword>
<protein>
    <recommendedName>
        <fullName evidence="9">Fucolectin tachylectin-4 pentraxin-1 domain-containing protein</fullName>
    </recommendedName>
</protein>
<organism evidence="10 11">
    <name type="scientific">Eleutherodactylus coqui</name>
    <name type="common">Puerto Rican coqui</name>
    <dbReference type="NCBI Taxonomy" id="57060"/>
    <lineage>
        <taxon>Eukaryota</taxon>
        <taxon>Metazoa</taxon>
        <taxon>Chordata</taxon>
        <taxon>Craniata</taxon>
        <taxon>Vertebrata</taxon>
        <taxon>Euteleostomi</taxon>
        <taxon>Amphibia</taxon>
        <taxon>Batrachia</taxon>
        <taxon>Anura</taxon>
        <taxon>Neobatrachia</taxon>
        <taxon>Hyloidea</taxon>
        <taxon>Eleutherodactylidae</taxon>
        <taxon>Eleutherodactylinae</taxon>
        <taxon>Eleutherodactylus</taxon>
        <taxon>Eleutherodactylus</taxon>
    </lineage>
</organism>
<evidence type="ECO:0000256" key="6">
    <source>
        <dbReference type="ARBA" id="ARBA00022837"/>
    </source>
</evidence>
<dbReference type="InterPro" id="IPR051941">
    <property type="entry name" value="BG_Antigen-Binding_Lectin"/>
</dbReference>
<comment type="caution">
    <text evidence="10">The sequence shown here is derived from an EMBL/GenBank/DDBJ whole genome shotgun (WGS) entry which is preliminary data.</text>
</comment>
<evidence type="ECO:0000256" key="2">
    <source>
        <dbReference type="ARBA" id="ARBA00010147"/>
    </source>
</evidence>
<sequence length="174" mass="19060">MSRMLGLLLLVLGVSATWAKDCSIPIGLHNYAKHGHASQSSTYEGSAGIIPGAELAIDGNDDSEFKLGSCMHTKLDYGPWLTIDMRRLIIVGVVVLTNRQDCCRDRLMGAQVLAGTSPDVSQQKSCGVVTDVSQEKIPICCDGIEARFITIKIPERWEHLHVCEVEVFDFIEGK</sequence>
<evidence type="ECO:0000256" key="3">
    <source>
        <dbReference type="ARBA" id="ARBA00011233"/>
    </source>
</evidence>
<keyword evidence="11" id="KW-1185">Reference proteome</keyword>
<dbReference type="OrthoDB" id="547680at2759"/>
<dbReference type="InterPro" id="IPR008979">
    <property type="entry name" value="Galactose-bd-like_sf"/>
</dbReference>
<reference evidence="10" key="1">
    <citation type="thesis" date="2020" institute="ProQuest LLC" country="789 East Eisenhower Parkway, Ann Arbor, MI, USA">
        <title>Comparative Genomics and Chromosome Evolution.</title>
        <authorList>
            <person name="Mudd A.B."/>
        </authorList>
    </citation>
    <scope>NUCLEOTIDE SEQUENCE</scope>
    <source>
        <strain evidence="10">HN-11 Male</strain>
        <tissue evidence="10">Kidney and liver</tissue>
    </source>
</reference>
<dbReference type="GO" id="GO:0001868">
    <property type="term" value="P:regulation of complement activation, lectin pathway"/>
    <property type="evidence" value="ECO:0007669"/>
    <property type="project" value="UniProtKB-ARBA"/>
</dbReference>
<dbReference type="EMBL" id="WNTK01004283">
    <property type="protein sequence ID" value="KAG9464542.1"/>
    <property type="molecule type" value="Genomic_DNA"/>
</dbReference>
<accession>A0A8J6C6B4</accession>
<evidence type="ECO:0000256" key="8">
    <source>
        <dbReference type="SAM" id="SignalP"/>
    </source>
</evidence>
<evidence type="ECO:0000313" key="11">
    <source>
        <dbReference type="Proteomes" id="UP000770717"/>
    </source>
</evidence>
<dbReference type="Pfam" id="PF22633">
    <property type="entry name" value="F5_F8_type_C_2"/>
    <property type="match status" value="1"/>
</dbReference>
<keyword evidence="8" id="KW-0732">Signal</keyword>
<evidence type="ECO:0000256" key="1">
    <source>
        <dbReference type="ARBA" id="ARBA00002219"/>
    </source>
</evidence>
<comment type="similarity">
    <text evidence="2">Belongs to the fucolectin family.</text>
</comment>
<dbReference type="AlphaFoldDB" id="A0A8J6C6B4"/>
<keyword evidence="7" id="KW-1015">Disulfide bond</keyword>
<dbReference type="PANTHER" id="PTHR45713:SF11">
    <property type="entry name" value="FUCOLECTIN TACHYLECTIN-4 PENTRAXIN-1 DOMAIN-CONTAINING PROTEIN"/>
    <property type="match status" value="1"/>
</dbReference>
<gene>
    <name evidence="10" type="ORF">GDO78_019785</name>
</gene>
<evidence type="ECO:0000313" key="10">
    <source>
        <dbReference type="EMBL" id="KAG9464542.1"/>
    </source>
</evidence>
<dbReference type="Proteomes" id="UP000770717">
    <property type="component" value="Unassembled WGS sequence"/>
</dbReference>
<comment type="function">
    <text evidence="1">Acts as a defensive agent. Recognizes blood group fucosylated oligosaccharides including A, B, H and Lewis B-type antigens. Does not recognize Lewis A antigen and has low affinity for monovalent haptens.</text>
</comment>
<dbReference type="GO" id="GO:0010185">
    <property type="term" value="P:regulation of cellular defense response"/>
    <property type="evidence" value="ECO:0007669"/>
    <property type="project" value="UniProtKB-ARBA"/>
</dbReference>
<evidence type="ECO:0000259" key="9">
    <source>
        <dbReference type="SMART" id="SM00607"/>
    </source>
</evidence>
<dbReference type="GO" id="GO:0046872">
    <property type="term" value="F:metal ion binding"/>
    <property type="evidence" value="ECO:0007669"/>
    <property type="project" value="UniProtKB-KW"/>
</dbReference>
<evidence type="ECO:0000256" key="7">
    <source>
        <dbReference type="ARBA" id="ARBA00023157"/>
    </source>
</evidence>
<feature type="chain" id="PRO_5035212332" description="Fucolectin tachylectin-4 pentraxin-1 domain-containing protein" evidence="8">
    <location>
        <begin position="20"/>
        <end position="174"/>
    </location>
</feature>
<keyword evidence="5" id="KW-0430">Lectin</keyword>
<feature type="domain" description="Fucolectin tachylectin-4 pentraxin-1" evidence="9">
    <location>
        <begin position="28"/>
        <end position="172"/>
    </location>
</feature>
<proteinExistence type="inferred from homology"/>
<name>A0A8J6C6B4_ELECQ</name>
<dbReference type="PANTHER" id="PTHR45713">
    <property type="entry name" value="FTP DOMAIN-CONTAINING PROTEIN"/>
    <property type="match status" value="1"/>
</dbReference>
<evidence type="ECO:0000256" key="5">
    <source>
        <dbReference type="ARBA" id="ARBA00022734"/>
    </source>
</evidence>